<dbReference type="OrthoDB" id="10517308at2759"/>
<dbReference type="VEuPathDB" id="VectorBase:AAEL004555"/>
<evidence type="ECO:0000313" key="1">
    <source>
        <dbReference type="EnsemblMetazoa" id="AAEL004555-PA"/>
    </source>
</evidence>
<organism evidence="1 2">
    <name type="scientific">Aedes aegypti</name>
    <name type="common">Yellowfever mosquito</name>
    <name type="synonym">Culex aegypti</name>
    <dbReference type="NCBI Taxonomy" id="7159"/>
    <lineage>
        <taxon>Eukaryota</taxon>
        <taxon>Metazoa</taxon>
        <taxon>Ecdysozoa</taxon>
        <taxon>Arthropoda</taxon>
        <taxon>Hexapoda</taxon>
        <taxon>Insecta</taxon>
        <taxon>Pterygota</taxon>
        <taxon>Neoptera</taxon>
        <taxon>Endopterygota</taxon>
        <taxon>Diptera</taxon>
        <taxon>Nematocera</taxon>
        <taxon>Culicoidea</taxon>
        <taxon>Culicidae</taxon>
        <taxon>Culicinae</taxon>
        <taxon>Aedini</taxon>
        <taxon>Aedes</taxon>
        <taxon>Stegomyia</taxon>
    </lineage>
</organism>
<accession>A0A1S4F896</accession>
<protein>
    <submittedName>
        <fullName evidence="1">Uncharacterized protein</fullName>
    </submittedName>
</protein>
<dbReference type="EnsemblMetazoa" id="AAEL004555-RA">
    <property type="protein sequence ID" value="AAEL004555-PA"/>
    <property type="gene ID" value="AAEL004555"/>
</dbReference>
<evidence type="ECO:0000313" key="2">
    <source>
        <dbReference type="Proteomes" id="UP000008820"/>
    </source>
</evidence>
<gene>
    <name evidence="1" type="primary">5565038</name>
</gene>
<name>A0A1S4F896_AEDAE</name>
<reference evidence="1" key="2">
    <citation type="submission" date="2020-05" db="UniProtKB">
        <authorList>
            <consortium name="EnsemblMetazoa"/>
        </authorList>
    </citation>
    <scope>IDENTIFICATION</scope>
    <source>
        <strain evidence="1">LVP_AGWG</strain>
    </source>
</reference>
<reference evidence="1 2" key="1">
    <citation type="submission" date="2017-06" db="EMBL/GenBank/DDBJ databases">
        <title>Aedes aegypti genome working group (AGWG) sequencing and assembly.</title>
        <authorList>
            <consortium name="Aedes aegypti Genome Working Group (AGWG)"/>
            <person name="Matthews B.J."/>
        </authorList>
    </citation>
    <scope>NUCLEOTIDE SEQUENCE [LARGE SCALE GENOMIC DNA]</scope>
    <source>
        <strain evidence="1 2">LVP_AGWG</strain>
    </source>
</reference>
<proteinExistence type="predicted"/>
<sequence length="308" mass="35664">MSTTKVLRSTVNNLVFEGIKFPLDDLDNSARTCNCSRRADLLLMIFRFLCYICYNLFRGALWQYLMVLETVQRCNLKRSYHTRDELPEVSCGDADQDSEDEILDDEKEENMNDMYYDDSWIETDDYSLTDMEITHAYSSFVEDSGINSSSDTVDENVLFVTYLDSEDNSDYRDDDFNGVSQNISDIDPLELVLCQFEIDWDAPFCDQAHKKEIEEELFYEEEEFFIDDDCVDWEADEFDFWTEEYLHALPSNHTLAENSKAYSSAVESFISTPFTLEKKTNGLSLLDDDVLAAITGVPNSRTVNTKHN</sequence>
<dbReference type="Proteomes" id="UP000008820">
    <property type="component" value="Chromosome 1"/>
</dbReference>
<dbReference type="AlphaFoldDB" id="A0A1S4F896"/>
<dbReference type="InParanoid" id="A0A1S4F896"/>
<keyword evidence="2" id="KW-1185">Reference proteome</keyword>